<evidence type="ECO:0000313" key="5">
    <source>
        <dbReference type="Proteomes" id="UP000325313"/>
    </source>
</evidence>
<sequence>MSAVLIGIEVGCRIRELGSERHTRNEAPAAQRSRLRPQFSSTSRDPNQNSTPNDRKTPWAPPKGLCR</sequence>
<comment type="caution">
    <text evidence="3">The sequence shown here is derived from an EMBL/GenBank/DDBJ whole genome shotgun (WGS) entry which is preliminary data.</text>
</comment>
<dbReference type="EMBL" id="VSWC01000184">
    <property type="protein sequence ID" value="KAA1067497.1"/>
    <property type="molecule type" value="Genomic_DNA"/>
</dbReference>
<reference evidence="4 5" key="1">
    <citation type="submission" date="2019-05" db="EMBL/GenBank/DDBJ databases">
        <title>Emergence of the Ug99 lineage of the wheat stem rust pathogen through somatic hybridization.</title>
        <authorList>
            <person name="Li F."/>
            <person name="Upadhyaya N.M."/>
            <person name="Sperschneider J."/>
            <person name="Matny O."/>
            <person name="Nguyen-Phuc H."/>
            <person name="Mago R."/>
            <person name="Raley C."/>
            <person name="Miller M.E."/>
            <person name="Silverstein K.A.T."/>
            <person name="Henningsen E."/>
            <person name="Hirsch C.D."/>
            <person name="Visser B."/>
            <person name="Pretorius Z.A."/>
            <person name="Steffenson B.J."/>
            <person name="Schwessinger B."/>
            <person name="Dodds P.N."/>
            <person name="Figueroa M."/>
        </authorList>
    </citation>
    <scope>NUCLEOTIDE SEQUENCE [LARGE SCALE GENOMIC DNA]</scope>
    <source>
        <strain evidence="2">21-0</strain>
        <strain evidence="3 5">Ug99</strain>
    </source>
</reference>
<feature type="compositionally biased region" description="Polar residues" evidence="1">
    <location>
        <begin position="38"/>
        <end position="52"/>
    </location>
</feature>
<name>A0A5B0SIB1_PUCGR</name>
<evidence type="ECO:0000313" key="2">
    <source>
        <dbReference type="EMBL" id="KAA1067497.1"/>
    </source>
</evidence>
<evidence type="ECO:0000313" key="3">
    <source>
        <dbReference type="EMBL" id="KAA1137721.1"/>
    </source>
</evidence>
<dbReference type="AlphaFoldDB" id="A0A5B0SIB1"/>
<protein>
    <submittedName>
        <fullName evidence="3">Uncharacterized protein</fullName>
    </submittedName>
</protein>
<evidence type="ECO:0000256" key="1">
    <source>
        <dbReference type="SAM" id="MobiDB-lite"/>
    </source>
</evidence>
<dbReference type="Proteomes" id="UP000324748">
    <property type="component" value="Unassembled WGS sequence"/>
</dbReference>
<accession>A0A5B0SIB1</accession>
<gene>
    <name evidence="2" type="ORF">PGT21_007389</name>
    <name evidence="3" type="ORF">PGTUg99_005677</name>
</gene>
<proteinExistence type="predicted"/>
<organism evidence="3 5">
    <name type="scientific">Puccinia graminis f. sp. tritici</name>
    <dbReference type="NCBI Taxonomy" id="56615"/>
    <lineage>
        <taxon>Eukaryota</taxon>
        <taxon>Fungi</taxon>
        <taxon>Dikarya</taxon>
        <taxon>Basidiomycota</taxon>
        <taxon>Pucciniomycotina</taxon>
        <taxon>Pucciniomycetes</taxon>
        <taxon>Pucciniales</taxon>
        <taxon>Pucciniaceae</taxon>
        <taxon>Puccinia</taxon>
    </lineage>
</organism>
<dbReference type="OrthoDB" id="2514537at2759"/>
<keyword evidence="4" id="KW-1185">Reference proteome</keyword>
<feature type="region of interest" description="Disordered" evidence="1">
    <location>
        <begin position="16"/>
        <end position="67"/>
    </location>
</feature>
<dbReference type="Proteomes" id="UP000325313">
    <property type="component" value="Unassembled WGS sequence"/>
</dbReference>
<dbReference type="EMBL" id="VDEP01000005">
    <property type="protein sequence ID" value="KAA1137721.1"/>
    <property type="molecule type" value="Genomic_DNA"/>
</dbReference>
<evidence type="ECO:0000313" key="4">
    <source>
        <dbReference type="Proteomes" id="UP000324748"/>
    </source>
</evidence>
<feature type="compositionally biased region" description="Basic and acidic residues" evidence="1">
    <location>
        <begin position="16"/>
        <end position="25"/>
    </location>
</feature>